<dbReference type="KEGG" id="eus:EUTSA_v10017484mg"/>
<keyword evidence="1" id="KW-0812">Transmembrane</keyword>
<dbReference type="Proteomes" id="UP000030689">
    <property type="component" value="Unassembled WGS sequence"/>
</dbReference>
<evidence type="ECO:0000313" key="3">
    <source>
        <dbReference type="Proteomes" id="UP000030689"/>
    </source>
</evidence>
<dbReference type="Gramene" id="ESQ52635">
    <property type="protein sequence ID" value="ESQ52635"/>
    <property type="gene ID" value="EUTSA_v10017484mg"/>
</dbReference>
<gene>
    <name evidence="2" type="ORF">EUTSA_v10017484mg</name>
</gene>
<protein>
    <submittedName>
        <fullName evidence="2">Uncharacterized protein</fullName>
    </submittedName>
</protein>
<feature type="transmembrane region" description="Helical" evidence="1">
    <location>
        <begin position="58"/>
        <end position="78"/>
    </location>
</feature>
<dbReference type="EMBL" id="KI517385">
    <property type="protein sequence ID" value="ESQ52635.1"/>
    <property type="molecule type" value="Genomic_DNA"/>
</dbReference>
<reference evidence="2 3" key="1">
    <citation type="journal article" date="2013" name="Front. Plant Sci.">
        <title>The Reference Genome of the Halophytic Plant Eutrema salsugineum.</title>
        <authorList>
            <person name="Yang R."/>
            <person name="Jarvis D.E."/>
            <person name="Chen H."/>
            <person name="Beilstein M.A."/>
            <person name="Grimwood J."/>
            <person name="Jenkins J."/>
            <person name="Shu S."/>
            <person name="Prochnik S."/>
            <person name="Xin M."/>
            <person name="Ma C."/>
            <person name="Schmutz J."/>
            <person name="Wing R.A."/>
            <person name="Mitchell-Olds T."/>
            <person name="Schumaker K.S."/>
            <person name="Wang X."/>
        </authorList>
    </citation>
    <scope>NUCLEOTIDE SEQUENCE [LARGE SCALE GENOMIC DNA]</scope>
</reference>
<dbReference type="AlphaFoldDB" id="V4LPZ6"/>
<evidence type="ECO:0000256" key="1">
    <source>
        <dbReference type="SAM" id="Phobius"/>
    </source>
</evidence>
<organism evidence="2 3">
    <name type="scientific">Eutrema salsugineum</name>
    <name type="common">Saltwater cress</name>
    <name type="synonym">Sisymbrium salsugineum</name>
    <dbReference type="NCBI Taxonomy" id="72664"/>
    <lineage>
        <taxon>Eukaryota</taxon>
        <taxon>Viridiplantae</taxon>
        <taxon>Streptophyta</taxon>
        <taxon>Embryophyta</taxon>
        <taxon>Tracheophyta</taxon>
        <taxon>Spermatophyta</taxon>
        <taxon>Magnoliopsida</taxon>
        <taxon>eudicotyledons</taxon>
        <taxon>Gunneridae</taxon>
        <taxon>Pentapetalae</taxon>
        <taxon>rosids</taxon>
        <taxon>malvids</taxon>
        <taxon>Brassicales</taxon>
        <taxon>Brassicaceae</taxon>
        <taxon>Eutremeae</taxon>
        <taxon>Eutrema</taxon>
    </lineage>
</organism>
<accession>V4LPZ6</accession>
<keyword evidence="1" id="KW-0472">Membrane</keyword>
<keyword evidence="1" id="KW-1133">Transmembrane helix</keyword>
<name>V4LPZ6_EUTSA</name>
<evidence type="ECO:0000313" key="2">
    <source>
        <dbReference type="EMBL" id="ESQ52635.1"/>
    </source>
</evidence>
<sequence>MRRIVFQSFNLRDLTSKTICLEDADGFVKGVLRRRLSFGDEASSTSASGGVWCCFRAVLIHILSVCSSLLLSLQGWWLSLDSSFRSFR</sequence>
<proteinExistence type="predicted"/>
<keyword evidence="3" id="KW-1185">Reference proteome</keyword>